<dbReference type="PROSITE" id="PS51450">
    <property type="entry name" value="LRR"/>
    <property type="match status" value="1"/>
</dbReference>
<reference evidence="16 17" key="1">
    <citation type="submission" date="2024-09" db="EMBL/GenBank/DDBJ databases">
        <title>Chromosome-scale assembly of Riccia sorocarpa.</title>
        <authorList>
            <person name="Paukszto L."/>
        </authorList>
    </citation>
    <scope>NUCLEOTIDE SEQUENCE [LARGE SCALE GENOMIC DNA]</scope>
    <source>
        <strain evidence="16">LP-2024</strain>
        <tissue evidence="16">Aerial parts of the thallus</tissue>
    </source>
</reference>
<evidence type="ECO:0000256" key="13">
    <source>
        <dbReference type="SAM" id="Phobius"/>
    </source>
</evidence>
<keyword evidence="9" id="KW-0325">Glycoprotein</keyword>
<dbReference type="GO" id="GO:0016020">
    <property type="term" value="C:membrane"/>
    <property type="evidence" value="ECO:0007669"/>
    <property type="project" value="UniProtKB-SubCell"/>
</dbReference>
<dbReference type="SMART" id="SM00220">
    <property type="entry name" value="S_TKc"/>
    <property type="match status" value="1"/>
</dbReference>
<dbReference type="Pfam" id="PF12819">
    <property type="entry name" value="Malectin_like"/>
    <property type="match status" value="1"/>
</dbReference>
<dbReference type="Gene3D" id="2.60.120.430">
    <property type="entry name" value="Galactose-binding lectin"/>
    <property type="match status" value="1"/>
</dbReference>
<evidence type="ECO:0000256" key="5">
    <source>
        <dbReference type="ARBA" id="ARBA00022729"/>
    </source>
</evidence>
<feature type="region of interest" description="Disordered" evidence="12">
    <location>
        <begin position="530"/>
        <end position="551"/>
    </location>
</feature>
<dbReference type="CDD" id="cd14066">
    <property type="entry name" value="STKc_IRAK"/>
    <property type="match status" value="1"/>
</dbReference>
<keyword evidence="7 13" id="KW-1133">Transmembrane helix</keyword>
<dbReference type="PANTHER" id="PTHR45631">
    <property type="entry name" value="OS07G0107800 PROTEIN-RELATED"/>
    <property type="match status" value="1"/>
</dbReference>
<dbReference type="InterPro" id="IPR024788">
    <property type="entry name" value="Malectin-like_Carb-bd_dom"/>
</dbReference>
<feature type="chain" id="PRO_5044849932" description="non-specific serine/threonine protein kinase" evidence="14">
    <location>
        <begin position="28"/>
        <end position="982"/>
    </location>
</feature>
<evidence type="ECO:0000256" key="11">
    <source>
        <dbReference type="ARBA" id="ARBA00048679"/>
    </source>
</evidence>
<dbReference type="PROSITE" id="PS50011">
    <property type="entry name" value="PROTEIN_KINASE_DOM"/>
    <property type="match status" value="1"/>
</dbReference>
<dbReference type="SUPFAM" id="SSF56112">
    <property type="entry name" value="Protein kinase-like (PK-like)"/>
    <property type="match status" value="1"/>
</dbReference>
<organism evidence="16 17">
    <name type="scientific">Riccia sorocarpa</name>
    <dbReference type="NCBI Taxonomy" id="122646"/>
    <lineage>
        <taxon>Eukaryota</taxon>
        <taxon>Viridiplantae</taxon>
        <taxon>Streptophyta</taxon>
        <taxon>Embryophyta</taxon>
        <taxon>Marchantiophyta</taxon>
        <taxon>Marchantiopsida</taxon>
        <taxon>Marchantiidae</taxon>
        <taxon>Marchantiales</taxon>
        <taxon>Ricciaceae</taxon>
        <taxon>Riccia</taxon>
    </lineage>
</organism>
<accession>A0ABD3GY16</accession>
<evidence type="ECO:0000256" key="14">
    <source>
        <dbReference type="SAM" id="SignalP"/>
    </source>
</evidence>
<evidence type="ECO:0000256" key="1">
    <source>
        <dbReference type="ARBA" id="ARBA00004167"/>
    </source>
</evidence>
<dbReference type="InterPro" id="IPR032675">
    <property type="entry name" value="LRR_dom_sf"/>
</dbReference>
<keyword evidence="3" id="KW-0433">Leucine-rich repeat</keyword>
<comment type="catalytic activity">
    <reaction evidence="11">
        <text>L-seryl-[protein] + ATP = O-phospho-L-seryl-[protein] + ADP + H(+)</text>
        <dbReference type="Rhea" id="RHEA:17989"/>
        <dbReference type="Rhea" id="RHEA-COMP:9863"/>
        <dbReference type="Rhea" id="RHEA-COMP:11604"/>
        <dbReference type="ChEBI" id="CHEBI:15378"/>
        <dbReference type="ChEBI" id="CHEBI:29999"/>
        <dbReference type="ChEBI" id="CHEBI:30616"/>
        <dbReference type="ChEBI" id="CHEBI:83421"/>
        <dbReference type="ChEBI" id="CHEBI:456216"/>
        <dbReference type="EC" id="2.7.11.1"/>
    </reaction>
</comment>
<comment type="subcellular location">
    <subcellularLocation>
        <location evidence="1">Membrane</location>
        <topology evidence="1">Single-pass membrane protein</topology>
    </subcellularLocation>
</comment>
<dbReference type="Gene3D" id="3.30.200.20">
    <property type="entry name" value="Phosphorylase Kinase, domain 1"/>
    <property type="match status" value="1"/>
</dbReference>
<evidence type="ECO:0000259" key="15">
    <source>
        <dbReference type="PROSITE" id="PS50011"/>
    </source>
</evidence>
<sequence length="982" mass="107108">MTIIRWPGKHGFCICMLLLSLLSSASAQEPGFISIDCGATSDSTDPTTGIQWTTDAAYTSTGTNQIIDRNIVSSVNQDQVQTLRHFPPDRNKHCYILPVTGNTTYLIRAVFAHGGFQSAVDNNFNITIDSNFIDYAAFTDSLIDSAFAVEYVVGTDLTSDTISFCLVPVGTSAFINTLELRPFARGMYDIDYRTKYLKYLIRLNNGAAASDPNIRYPDDVYDRIWYSPGDDLQLTSARTTRNIPSADALDNPPLPVLQSAWFDPKAFWWGFTPPSEELNITTTFYVNLFFAEVQTVKATDVRSFSVALNGEINYPNLTLGTGAQQLFSKSLSISSTGANFSFEILPGATLGPVLNAGEYYSVRDWIDSSTDSRDVTALGLLKKSLGLTSWAGDPCLPVPHNWITCDKGAVPRITAIKLSNYSLTGTIPSSVGDLTALTDLWLDNNRIQGAIPDLSKLTKLKTLHLQNNFMSGGIPSTLASLPLLTELFLQKNKFSGPIPAGLASKNGLNLQTSGNSKLCGPTETCPILPVEITNNTDTNSRDGEGKSKSGGSGAVIGGIVGGVIAAIIVIGLLAWFFCRKPRKQLPPDTGSIASTAPHPTGTSIASAASARPRTGGPSGSQARAFTLYEVEVATNNRRKKIGEGGFGPVYYGKLPDGTEVAVKVNSETSNQGTTEFSNEVSTLSRVHHKNLVSLLGYCQENKQQILIYEFMSKGTLREHLYGRDMKGRIGWKERLDIALNAAKGLEYLHNDCIPKIIHRDIKSNNILLNDKLLAKVADFGISKLTPEGDSVSGVSTLVRGTTGYLDPEYYNHNKLTQKSDVYSFGVVLLELICGRPPNTRDYNLVDWARGQLNSNDLESIIDPFIKGTYNLESLWKVAELAMYCVEPYGINRPDMNQVVRALGQAVEFEEQKTETFSSSHPWAPSAPAAGTHGNYNDSSYTHTSTSDSNPAPLFTPPQTGKFRRQASDTRDSNDQFSELQPR</sequence>
<dbReference type="EC" id="2.7.11.1" evidence="2"/>
<keyword evidence="17" id="KW-1185">Reference proteome</keyword>
<evidence type="ECO:0000256" key="2">
    <source>
        <dbReference type="ARBA" id="ARBA00012513"/>
    </source>
</evidence>
<dbReference type="FunFam" id="1.10.510.10:FF:001703">
    <property type="entry name" value="Predicted protein"/>
    <property type="match status" value="1"/>
</dbReference>
<proteinExistence type="predicted"/>
<dbReference type="Pfam" id="PF07714">
    <property type="entry name" value="PK_Tyr_Ser-Thr"/>
    <property type="match status" value="1"/>
</dbReference>
<evidence type="ECO:0000256" key="12">
    <source>
        <dbReference type="SAM" id="MobiDB-lite"/>
    </source>
</evidence>
<dbReference type="InterPro" id="IPR011009">
    <property type="entry name" value="Kinase-like_dom_sf"/>
</dbReference>
<dbReference type="InterPro" id="IPR000719">
    <property type="entry name" value="Prot_kinase_dom"/>
</dbReference>
<feature type="signal peptide" evidence="14">
    <location>
        <begin position="1"/>
        <end position="27"/>
    </location>
</feature>
<dbReference type="Gene3D" id="1.10.510.10">
    <property type="entry name" value="Transferase(Phosphotransferase) domain 1"/>
    <property type="match status" value="1"/>
</dbReference>
<keyword evidence="4 13" id="KW-0812">Transmembrane</keyword>
<keyword evidence="8 13" id="KW-0472">Membrane</keyword>
<dbReference type="SUPFAM" id="SSF52058">
    <property type="entry name" value="L domain-like"/>
    <property type="match status" value="1"/>
</dbReference>
<feature type="compositionally biased region" description="Low complexity" evidence="12">
    <location>
        <begin position="917"/>
        <end position="949"/>
    </location>
</feature>
<feature type="domain" description="Protein kinase" evidence="15">
    <location>
        <begin position="635"/>
        <end position="923"/>
    </location>
</feature>
<evidence type="ECO:0000256" key="10">
    <source>
        <dbReference type="ARBA" id="ARBA00047899"/>
    </source>
</evidence>
<dbReference type="AlphaFoldDB" id="A0ABD3GY16"/>
<feature type="transmembrane region" description="Helical" evidence="13">
    <location>
        <begin position="554"/>
        <end position="577"/>
    </location>
</feature>
<feature type="region of interest" description="Disordered" evidence="12">
    <location>
        <begin position="586"/>
        <end position="621"/>
    </location>
</feature>
<comment type="caution">
    <text evidence="16">The sequence shown here is derived from an EMBL/GenBank/DDBJ whole genome shotgun (WGS) entry which is preliminary data.</text>
</comment>
<evidence type="ECO:0000256" key="9">
    <source>
        <dbReference type="ARBA" id="ARBA00023180"/>
    </source>
</evidence>
<gene>
    <name evidence="16" type="ORF">R1sor_002172</name>
</gene>
<evidence type="ECO:0000256" key="7">
    <source>
        <dbReference type="ARBA" id="ARBA00022989"/>
    </source>
</evidence>
<feature type="region of interest" description="Disordered" evidence="12">
    <location>
        <begin position="913"/>
        <end position="982"/>
    </location>
</feature>
<dbReference type="EMBL" id="JBJQOH010000006">
    <property type="protein sequence ID" value="KAL3684150.1"/>
    <property type="molecule type" value="Genomic_DNA"/>
</dbReference>
<dbReference type="InterPro" id="IPR001245">
    <property type="entry name" value="Ser-Thr/Tyr_kinase_cat_dom"/>
</dbReference>
<dbReference type="Pfam" id="PF00560">
    <property type="entry name" value="LRR_1"/>
    <property type="match status" value="1"/>
</dbReference>
<keyword evidence="6" id="KW-0677">Repeat</keyword>
<keyword evidence="5 14" id="KW-0732">Signal</keyword>
<dbReference type="InterPro" id="IPR001611">
    <property type="entry name" value="Leu-rich_rpt"/>
</dbReference>
<dbReference type="Proteomes" id="UP001633002">
    <property type="component" value="Unassembled WGS sequence"/>
</dbReference>
<evidence type="ECO:0000256" key="3">
    <source>
        <dbReference type="ARBA" id="ARBA00022614"/>
    </source>
</evidence>
<name>A0ABD3GY16_9MARC</name>
<evidence type="ECO:0000256" key="8">
    <source>
        <dbReference type="ARBA" id="ARBA00023136"/>
    </source>
</evidence>
<evidence type="ECO:0000313" key="17">
    <source>
        <dbReference type="Proteomes" id="UP001633002"/>
    </source>
</evidence>
<evidence type="ECO:0000313" key="16">
    <source>
        <dbReference type="EMBL" id="KAL3684150.1"/>
    </source>
</evidence>
<dbReference type="PROSITE" id="PS00108">
    <property type="entry name" value="PROTEIN_KINASE_ST"/>
    <property type="match status" value="1"/>
</dbReference>
<dbReference type="PANTHER" id="PTHR45631:SF68">
    <property type="entry name" value="REPEAT FAMILY PROTEIN, PUTATIVE, EXPRESSED-RELATED"/>
    <property type="match status" value="1"/>
</dbReference>
<protein>
    <recommendedName>
        <fullName evidence="2">non-specific serine/threonine protein kinase</fullName>
        <ecNumber evidence="2">2.7.11.1</ecNumber>
    </recommendedName>
</protein>
<evidence type="ECO:0000256" key="6">
    <source>
        <dbReference type="ARBA" id="ARBA00022737"/>
    </source>
</evidence>
<dbReference type="InterPro" id="IPR008271">
    <property type="entry name" value="Ser/Thr_kinase_AS"/>
</dbReference>
<comment type="catalytic activity">
    <reaction evidence="10">
        <text>L-threonyl-[protein] + ATP = O-phospho-L-threonyl-[protein] + ADP + H(+)</text>
        <dbReference type="Rhea" id="RHEA:46608"/>
        <dbReference type="Rhea" id="RHEA-COMP:11060"/>
        <dbReference type="Rhea" id="RHEA-COMP:11605"/>
        <dbReference type="ChEBI" id="CHEBI:15378"/>
        <dbReference type="ChEBI" id="CHEBI:30013"/>
        <dbReference type="ChEBI" id="CHEBI:30616"/>
        <dbReference type="ChEBI" id="CHEBI:61977"/>
        <dbReference type="ChEBI" id="CHEBI:456216"/>
        <dbReference type="EC" id="2.7.11.1"/>
    </reaction>
</comment>
<dbReference type="Gene3D" id="3.80.10.10">
    <property type="entry name" value="Ribonuclease Inhibitor"/>
    <property type="match status" value="1"/>
</dbReference>
<dbReference type="FunFam" id="3.30.200.20:FF:000394">
    <property type="entry name" value="Leucine-rich repeat receptor-like protein kinase"/>
    <property type="match status" value="1"/>
</dbReference>
<evidence type="ECO:0000256" key="4">
    <source>
        <dbReference type="ARBA" id="ARBA00022692"/>
    </source>
</evidence>
<dbReference type="FunFam" id="3.80.10.10:FF:000041">
    <property type="entry name" value="LRR receptor-like serine/threonine-protein kinase ERECTA"/>
    <property type="match status" value="1"/>
</dbReference>